<dbReference type="RefSeq" id="WP_073070786.1">
    <property type="nucleotide sequence ID" value="NZ_MPPI01000009.1"/>
</dbReference>
<dbReference type="AlphaFoldDB" id="A0A2T1DI86"/>
<evidence type="ECO:0000313" key="3">
    <source>
        <dbReference type="EMBL" id="PSB20141.1"/>
    </source>
</evidence>
<dbReference type="GO" id="GO:0005886">
    <property type="term" value="C:plasma membrane"/>
    <property type="evidence" value="ECO:0007669"/>
    <property type="project" value="TreeGrafter"/>
</dbReference>
<comment type="caution">
    <text evidence="3">The sequence shown here is derived from an EMBL/GenBank/DDBJ whole genome shotgun (WGS) entry which is preliminary data.</text>
</comment>
<dbReference type="Proteomes" id="UP000238634">
    <property type="component" value="Unassembled WGS sequence"/>
</dbReference>
<gene>
    <name evidence="3" type="ORF">C7B65_08800</name>
</gene>
<evidence type="ECO:0000313" key="4">
    <source>
        <dbReference type="Proteomes" id="UP000238634"/>
    </source>
</evidence>
<proteinExistence type="predicted"/>
<name>A0A2T1DI86_9CYAN</name>
<keyword evidence="4" id="KW-1185">Reference proteome</keyword>
<keyword evidence="1" id="KW-1133">Transmembrane helix</keyword>
<dbReference type="GO" id="GO:0006974">
    <property type="term" value="P:DNA damage response"/>
    <property type="evidence" value="ECO:0007669"/>
    <property type="project" value="TreeGrafter"/>
</dbReference>
<reference evidence="3 4" key="2">
    <citation type="submission" date="2018-03" db="EMBL/GenBank/DDBJ databases">
        <title>The ancient ancestry and fast evolution of plastids.</title>
        <authorList>
            <person name="Moore K.R."/>
            <person name="Magnabosco C."/>
            <person name="Momper L."/>
            <person name="Gold D.A."/>
            <person name="Bosak T."/>
            <person name="Fournier G.P."/>
        </authorList>
    </citation>
    <scope>NUCLEOTIDE SEQUENCE [LARGE SCALE GENOMIC DNA]</scope>
    <source>
        <strain evidence="3 4">ULC007</strain>
    </source>
</reference>
<dbReference type="PANTHER" id="PTHR37290">
    <property type="entry name" value="INNER MEMBRANE PROTEIN YIAA-RELATED"/>
    <property type="match status" value="1"/>
</dbReference>
<keyword evidence="1" id="KW-0812">Transmembrane</keyword>
<dbReference type="OrthoDB" id="163792at2"/>
<feature type="domain" description="YiaAB two helix" evidence="2">
    <location>
        <begin position="15"/>
        <end position="67"/>
    </location>
</feature>
<organism evidence="3 4">
    <name type="scientific">Phormidesmis priestleyi ULC007</name>
    <dbReference type="NCBI Taxonomy" id="1920490"/>
    <lineage>
        <taxon>Bacteria</taxon>
        <taxon>Bacillati</taxon>
        <taxon>Cyanobacteriota</taxon>
        <taxon>Cyanophyceae</taxon>
        <taxon>Leptolyngbyales</taxon>
        <taxon>Leptolyngbyaceae</taxon>
        <taxon>Phormidesmis</taxon>
    </lineage>
</organism>
<dbReference type="InterPro" id="IPR008024">
    <property type="entry name" value="YiaAB"/>
</dbReference>
<sequence length="95" mass="10590">MQKYGVNQDAPTNAWIIQVWASFVLSISAISFGILNLPANGWVKGYMGMGVLFSVGSTFSLAKTTRDVHESKRLISRVDEAKLEKMLTEHDPFNK</sequence>
<dbReference type="Pfam" id="PF05360">
    <property type="entry name" value="YiaAB"/>
    <property type="match status" value="1"/>
</dbReference>
<accession>A0A2T1DI86</accession>
<keyword evidence="1" id="KW-0472">Membrane</keyword>
<evidence type="ECO:0000259" key="2">
    <source>
        <dbReference type="Pfam" id="PF05360"/>
    </source>
</evidence>
<feature type="transmembrane region" description="Helical" evidence="1">
    <location>
        <begin position="12"/>
        <end position="35"/>
    </location>
</feature>
<protein>
    <recommendedName>
        <fullName evidence="2">YiaAB two helix domain-containing protein</fullName>
    </recommendedName>
</protein>
<evidence type="ECO:0000256" key="1">
    <source>
        <dbReference type="SAM" id="Phobius"/>
    </source>
</evidence>
<dbReference type="EMBL" id="PVWG01000007">
    <property type="protein sequence ID" value="PSB20141.1"/>
    <property type="molecule type" value="Genomic_DNA"/>
</dbReference>
<dbReference type="PANTHER" id="PTHR37290:SF1">
    <property type="entry name" value="INNER MEMBRANE PROTEIN YIAA"/>
    <property type="match status" value="1"/>
</dbReference>
<reference evidence="3 4" key="1">
    <citation type="submission" date="2018-02" db="EMBL/GenBank/DDBJ databases">
        <authorList>
            <person name="Cohen D.B."/>
            <person name="Kent A.D."/>
        </authorList>
    </citation>
    <scope>NUCLEOTIDE SEQUENCE [LARGE SCALE GENOMIC DNA]</scope>
    <source>
        <strain evidence="3 4">ULC007</strain>
    </source>
</reference>
<dbReference type="InterPro" id="IPR038972">
    <property type="entry name" value="YiaA-like"/>
</dbReference>
<feature type="transmembrane region" description="Helical" evidence="1">
    <location>
        <begin position="41"/>
        <end position="62"/>
    </location>
</feature>
<dbReference type="STRING" id="1920490.GCA_001895925_03745"/>